<feature type="compositionally biased region" description="Basic and acidic residues" evidence="3">
    <location>
        <begin position="1"/>
        <end position="10"/>
    </location>
</feature>
<dbReference type="EMBL" id="CAJRGZ010000023">
    <property type="protein sequence ID" value="CAG5177962.1"/>
    <property type="molecule type" value="Genomic_DNA"/>
</dbReference>
<dbReference type="CDD" id="cd12148">
    <property type="entry name" value="fungal_TF_MHR"/>
    <property type="match status" value="1"/>
</dbReference>
<dbReference type="InterPro" id="IPR036864">
    <property type="entry name" value="Zn2-C6_fun-type_DNA-bd_sf"/>
</dbReference>
<dbReference type="Gene3D" id="4.10.240.10">
    <property type="entry name" value="Zn(2)-C6 fungal-type DNA-binding domain"/>
    <property type="match status" value="1"/>
</dbReference>
<dbReference type="PANTHER" id="PTHR47256">
    <property type="entry name" value="ZN(II)2CYS6 TRANSCRIPTION FACTOR (EUROFUNG)-RELATED"/>
    <property type="match status" value="1"/>
</dbReference>
<organism evidence="5 6">
    <name type="scientific">Alternaria atra</name>
    <dbReference type="NCBI Taxonomy" id="119953"/>
    <lineage>
        <taxon>Eukaryota</taxon>
        <taxon>Fungi</taxon>
        <taxon>Dikarya</taxon>
        <taxon>Ascomycota</taxon>
        <taxon>Pezizomycotina</taxon>
        <taxon>Dothideomycetes</taxon>
        <taxon>Pleosporomycetidae</taxon>
        <taxon>Pleosporales</taxon>
        <taxon>Pleosporineae</taxon>
        <taxon>Pleosporaceae</taxon>
        <taxon>Alternaria</taxon>
        <taxon>Alternaria sect. Ulocladioides</taxon>
    </lineage>
</organism>
<dbReference type="InterPro" id="IPR053187">
    <property type="entry name" value="Notoamide_regulator"/>
</dbReference>
<dbReference type="Pfam" id="PF00172">
    <property type="entry name" value="Zn_clus"/>
    <property type="match status" value="1"/>
</dbReference>
<name>A0A8J2N2N7_9PLEO</name>
<keyword evidence="6" id="KW-1185">Reference proteome</keyword>
<dbReference type="InterPro" id="IPR007219">
    <property type="entry name" value="XnlR_reg_dom"/>
</dbReference>
<dbReference type="PANTHER" id="PTHR47256:SF1">
    <property type="entry name" value="ZN(II)2CYS6 TRANSCRIPTION FACTOR (EUROFUNG)"/>
    <property type="match status" value="1"/>
</dbReference>
<evidence type="ECO:0000313" key="5">
    <source>
        <dbReference type="EMBL" id="CAG5177962.1"/>
    </source>
</evidence>
<dbReference type="OrthoDB" id="3878372at2759"/>
<comment type="caution">
    <text evidence="5">The sequence shown here is derived from an EMBL/GenBank/DDBJ whole genome shotgun (WGS) entry which is preliminary data.</text>
</comment>
<accession>A0A8J2N2N7</accession>
<dbReference type="GO" id="GO:0003677">
    <property type="term" value="F:DNA binding"/>
    <property type="evidence" value="ECO:0007669"/>
    <property type="project" value="InterPro"/>
</dbReference>
<evidence type="ECO:0000259" key="4">
    <source>
        <dbReference type="PROSITE" id="PS50048"/>
    </source>
</evidence>
<dbReference type="SUPFAM" id="SSF57701">
    <property type="entry name" value="Zn2/Cys6 DNA-binding domain"/>
    <property type="match status" value="1"/>
</dbReference>
<gene>
    <name evidence="5" type="ORF">ALTATR162_LOCUS8465</name>
</gene>
<feature type="region of interest" description="Disordered" evidence="3">
    <location>
        <begin position="1"/>
        <end position="38"/>
    </location>
</feature>
<dbReference type="PROSITE" id="PS00463">
    <property type="entry name" value="ZN2_CY6_FUNGAL_1"/>
    <property type="match status" value="1"/>
</dbReference>
<dbReference type="GO" id="GO:0006351">
    <property type="term" value="P:DNA-templated transcription"/>
    <property type="evidence" value="ECO:0007669"/>
    <property type="project" value="InterPro"/>
</dbReference>
<reference evidence="5" key="1">
    <citation type="submission" date="2021-05" db="EMBL/GenBank/DDBJ databases">
        <authorList>
            <person name="Stam R."/>
        </authorList>
    </citation>
    <scope>NUCLEOTIDE SEQUENCE</scope>
    <source>
        <strain evidence="5">CS162</strain>
    </source>
</reference>
<feature type="compositionally biased region" description="Pro residues" evidence="3">
    <location>
        <begin position="11"/>
        <end position="22"/>
    </location>
</feature>
<dbReference type="GO" id="GO:0000981">
    <property type="term" value="F:DNA-binding transcription factor activity, RNA polymerase II-specific"/>
    <property type="evidence" value="ECO:0007669"/>
    <property type="project" value="InterPro"/>
</dbReference>
<sequence>MAFDQHDVPKRPPMLLPAPAPAPATIEPPQQPQKRPRLPACDTCRTRKVKCSNERPQCSQCIKHHTTCRYSETEARVVRKKYADLKARMTAHEEFFELLRYMPEADANEVFRRARSGDRIEGILDYVKNGDLLMQLAVAPETNRRYQFPYRSEMPMHLLVPGNQYLDSLMYGSLSGLYRPKHGVSLHPPGASRGTVQVVQDPYLKPANAAELEHPLLSQASASKWTNAISNDVLFRKLLSNYFLYVHPLLYCFHMKYFLEDMVAGRTRFCSPLLVNAVLAAAYLTHGADPLRSQYWLPNSLGYKFLAEARRLWELETADNVRLTTIQAAIVIHLIYNLIGVDRVGSNFTRQAIAMSHELNLFKSPDHINSRKMRNARIMLAWGLFDWCLFDAYYMFRIPLLKDPPEMPFPDPLTNPGFHDEMWLRYPLATSTVPAYYAHTITARRHLSQIKNDIVYKVRSRNVLEGPVLFSTILEFNKRLDGWFQNLPLAMQARNIVFPPQLEVHIVIELFRRGGDGADEALSARMILESNVRMETVLRLYYLRHSFDCFTNFMIFFMVYIGNLALEDLRSNQLNNASAEDLRSTLVLCANGLQSYGKAFHVAKLAHYALSTRVSTRDLRLLQAYSGSQDNAVEEQTLINHAHSSWPIPIFDVKEEDPEVARLKNMIERTEKVSQNLTLRFFQDGQDDTCDYGNSSGALTFTTDSIPIVDHCFDFADLFGGNTTRGYVNQTKNLGSQWGQAGLYWQLENIDKFDRNANYSRVLYRQHVLNPSSDDYKPGHHADRRVTLYGGERCSELDPSNDKNLLNWYGYSCWSEEQGACGNLPYLINSFKILPGEDKGKDPGYTCWLHAELGAAGHSFSSSRAIMGAFASVSLAAWLAL</sequence>
<evidence type="ECO:0000256" key="1">
    <source>
        <dbReference type="ARBA" id="ARBA00022723"/>
    </source>
</evidence>
<dbReference type="InterPro" id="IPR001138">
    <property type="entry name" value="Zn2Cys6_DnaBD"/>
</dbReference>
<evidence type="ECO:0000313" key="6">
    <source>
        <dbReference type="Proteomes" id="UP000676310"/>
    </source>
</evidence>
<dbReference type="GO" id="GO:0008270">
    <property type="term" value="F:zinc ion binding"/>
    <property type="evidence" value="ECO:0007669"/>
    <property type="project" value="InterPro"/>
</dbReference>
<dbReference type="RefSeq" id="XP_043172030.1">
    <property type="nucleotide sequence ID" value="XM_043316095.1"/>
</dbReference>
<evidence type="ECO:0000256" key="3">
    <source>
        <dbReference type="SAM" id="MobiDB-lite"/>
    </source>
</evidence>
<proteinExistence type="predicted"/>
<dbReference type="GeneID" id="67020578"/>
<dbReference type="SMART" id="SM00066">
    <property type="entry name" value="GAL4"/>
    <property type="match status" value="1"/>
</dbReference>
<protein>
    <recommendedName>
        <fullName evidence="4">Zn(2)-C6 fungal-type domain-containing protein</fullName>
    </recommendedName>
</protein>
<dbReference type="PROSITE" id="PS50048">
    <property type="entry name" value="ZN2_CY6_FUNGAL_2"/>
    <property type="match status" value="1"/>
</dbReference>
<keyword evidence="2" id="KW-0539">Nucleus</keyword>
<keyword evidence="1" id="KW-0479">Metal-binding</keyword>
<dbReference type="Pfam" id="PF04082">
    <property type="entry name" value="Fungal_trans"/>
    <property type="match status" value="1"/>
</dbReference>
<dbReference type="AlphaFoldDB" id="A0A8J2N2N7"/>
<feature type="domain" description="Zn(2)-C6 fungal-type" evidence="4">
    <location>
        <begin position="40"/>
        <end position="70"/>
    </location>
</feature>
<dbReference type="Proteomes" id="UP000676310">
    <property type="component" value="Unassembled WGS sequence"/>
</dbReference>
<dbReference type="CDD" id="cd00067">
    <property type="entry name" value="GAL4"/>
    <property type="match status" value="1"/>
</dbReference>
<evidence type="ECO:0000256" key="2">
    <source>
        <dbReference type="ARBA" id="ARBA00023242"/>
    </source>
</evidence>